<dbReference type="InterPro" id="IPR018745">
    <property type="entry name" value="MpsC"/>
</dbReference>
<comment type="caution">
    <text evidence="2">The sequence shown here is derived from an EMBL/GenBank/DDBJ whole genome shotgun (WGS) entry which is preliminary data.</text>
</comment>
<dbReference type="EMBL" id="BAUV01000051">
    <property type="protein sequence ID" value="GAE37051.1"/>
    <property type="molecule type" value="Genomic_DNA"/>
</dbReference>
<dbReference type="Pfam" id="PF10057">
    <property type="entry name" value="MpsC"/>
    <property type="match status" value="1"/>
</dbReference>
<evidence type="ECO:0000259" key="1">
    <source>
        <dbReference type="Pfam" id="PF10057"/>
    </source>
</evidence>
<keyword evidence="3" id="KW-1185">Reference proteome</keyword>
<proteinExistence type="predicted"/>
<dbReference type="STRING" id="1236973.JCM9157_4294"/>
<name>W4QY91_HALA3</name>
<sequence>MIREGKQDQDLTHLSSYISKVLKLKFGKGPETCMAAMGNNLLIVRVHHFMTPTEKVLYEENEVGLALRVRTILMETIFKEISEDVAMLIGLKFTSFYHDWDYKTNQGILLFMAGDSFEHGDWLKNEGYELALCEKVQSVCGNVHKKPSIVNIIKVSPNLCVVECLDVLIKTEHLLHSGGYHDILSERSYEIRENFTRYKSEFQSILNMNITQMFLVWDYNKNKSFLVFCMK</sequence>
<dbReference type="eggNOG" id="COG5609">
    <property type="taxonomic scope" value="Bacteria"/>
</dbReference>
<dbReference type="OrthoDB" id="2677857at2"/>
<gene>
    <name evidence="2" type="ORF">JCM9157_4294</name>
</gene>
<feature type="domain" description="Na+-translocating membrane potential-generating system MpsC" evidence="1">
    <location>
        <begin position="13"/>
        <end position="112"/>
    </location>
</feature>
<dbReference type="Proteomes" id="UP000018896">
    <property type="component" value="Unassembled WGS sequence"/>
</dbReference>
<reference evidence="2 3" key="1">
    <citation type="journal article" date="2014" name="Genome Announc.">
        <title>Draft Genome Sequences of Three Alkaliphilic Bacillus Strains, Bacillus wakoensis JCM 9140T, Bacillus akibai JCM 9157T, and Bacillus hemicellulosilyticus JCM 9152T.</title>
        <authorList>
            <person name="Yuki M."/>
            <person name="Oshima K."/>
            <person name="Suda W."/>
            <person name="Oshida Y."/>
            <person name="Kitamura K."/>
            <person name="Iida T."/>
            <person name="Hattori M."/>
            <person name="Ohkuma M."/>
        </authorList>
    </citation>
    <scope>NUCLEOTIDE SEQUENCE [LARGE SCALE GENOMIC DNA]</scope>
    <source>
        <strain evidence="2 3">JCM 9157</strain>
    </source>
</reference>
<evidence type="ECO:0000313" key="3">
    <source>
        <dbReference type="Proteomes" id="UP000018896"/>
    </source>
</evidence>
<dbReference type="RefSeq" id="WP_035667411.1">
    <property type="nucleotide sequence ID" value="NZ_BAUV01000051.1"/>
</dbReference>
<dbReference type="AlphaFoldDB" id="W4QY91"/>
<protein>
    <recommendedName>
        <fullName evidence="1">Na+-translocating membrane potential-generating system MpsC domain-containing protein</fullName>
    </recommendedName>
</protein>
<evidence type="ECO:0000313" key="2">
    <source>
        <dbReference type="EMBL" id="GAE37051.1"/>
    </source>
</evidence>
<organism evidence="2 3">
    <name type="scientific">Halalkalibacter akibai (strain ATCC 43226 / DSM 21942 / CIP 109018 / JCM 9157 / 1139)</name>
    <name type="common">Bacillus akibai</name>
    <dbReference type="NCBI Taxonomy" id="1236973"/>
    <lineage>
        <taxon>Bacteria</taxon>
        <taxon>Bacillati</taxon>
        <taxon>Bacillota</taxon>
        <taxon>Bacilli</taxon>
        <taxon>Bacillales</taxon>
        <taxon>Bacillaceae</taxon>
        <taxon>Halalkalibacter</taxon>
    </lineage>
</organism>
<accession>W4QY91</accession>